<dbReference type="InterPro" id="IPR001424">
    <property type="entry name" value="SOD_Cu_Zn_dom"/>
</dbReference>
<protein>
    <recommendedName>
        <fullName evidence="2">Superoxide dismutase copper/zinc binding domain-containing protein</fullName>
    </recommendedName>
</protein>
<comment type="caution">
    <text evidence="3">The sequence shown here is derived from an EMBL/GenBank/DDBJ whole genome shotgun (WGS) entry which is preliminary data.</text>
</comment>
<dbReference type="InterPro" id="IPR036423">
    <property type="entry name" value="SOD-like_Cu/Zn_dom_sf"/>
</dbReference>
<keyword evidence="1" id="KW-0732">Signal</keyword>
<dbReference type="PANTHER" id="PTHR10003">
    <property type="entry name" value="SUPEROXIDE DISMUTASE CU-ZN -RELATED"/>
    <property type="match status" value="1"/>
</dbReference>
<evidence type="ECO:0000259" key="2">
    <source>
        <dbReference type="Pfam" id="PF00080"/>
    </source>
</evidence>
<dbReference type="SUPFAM" id="SSF49329">
    <property type="entry name" value="Cu,Zn superoxide dismutase-like"/>
    <property type="match status" value="1"/>
</dbReference>
<dbReference type="Proteomes" id="UP001217089">
    <property type="component" value="Unassembled WGS sequence"/>
</dbReference>
<keyword evidence="4" id="KW-1185">Reference proteome</keyword>
<name>A0ABQ9EA62_TEGGR</name>
<dbReference type="InterPro" id="IPR018152">
    <property type="entry name" value="SOD_Cu/Zn_BS"/>
</dbReference>
<evidence type="ECO:0000256" key="1">
    <source>
        <dbReference type="SAM" id="SignalP"/>
    </source>
</evidence>
<dbReference type="EMBL" id="JARBDR010000919">
    <property type="protein sequence ID" value="KAJ8300701.1"/>
    <property type="molecule type" value="Genomic_DNA"/>
</dbReference>
<gene>
    <name evidence="3" type="ORF">KUTeg_022220</name>
</gene>
<dbReference type="PRINTS" id="PR00068">
    <property type="entry name" value="CUZNDISMTASE"/>
</dbReference>
<dbReference type="Pfam" id="PF00080">
    <property type="entry name" value="Sod_Cu"/>
    <property type="match status" value="1"/>
</dbReference>
<evidence type="ECO:0000313" key="4">
    <source>
        <dbReference type="Proteomes" id="UP001217089"/>
    </source>
</evidence>
<organism evidence="3 4">
    <name type="scientific">Tegillarca granosa</name>
    <name type="common">Malaysian cockle</name>
    <name type="synonym">Anadara granosa</name>
    <dbReference type="NCBI Taxonomy" id="220873"/>
    <lineage>
        <taxon>Eukaryota</taxon>
        <taxon>Metazoa</taxon>
        <taxon>Spiralia</taxon>
        <taxon>Lophotrochozoa</taxon>
        <taxon>Mollusca</taxon>
        <taxon>Bivalvia</taxon>
        <taxon>Autobranchia</taxon>
        <taxon>Pteriomorphia</taxon>
        <taxon>Arcoida</taxon>
        <taxon>Arcoidea</taxon>
        <taxon>Arcidae</taxon>
        <taxon>Tegillarca</taxon>
    </lineage>
</organism>
<dbReference type="PROSITE" id="PS00087">
    <property type="entry name" value="SOD_CU_ZN_1"/>
    <property type="match status" value="1"/>
</dbReference>
<proteinExistence type="predicted"/>
<feature type="domain" description="Superoxide dismutase copper/zinc binding" evidence="2">
    <location>
        <begin position="60"/>
        <end position="189"/>
    </location>
</feature>
<feature type="signal peptide" evidence="1">
    <location>
        <begin position="1"/>
        <end position="28"/>
    </location>
</feature>
<dbReference type="Gene3D" id="2.60.40.200">
    <property type="entry name" value="Superoxide dismutase, copper/zinc binding domain"/>
    <property type="match status" value="1"/>
</dbReference>
<accession>A0ABQ9EA62</accession>
<sequence>MFGVGCLKFLAMLKYLVILFLLVNLVSTAAVDGFSQEYTHAHCEMHIAPELDELDPRRIHGQIHMKQSARGGPVDVLVNLTGFDVTSQERNHAFHIHVYGDLSDGCKNLGRSYDNADEDKTDIEHLGTTGNFGNITRDDTGSVVTSFTNNRITLKGRHSVFGRSIVVHALPYTDGSKGSAGIHIACCVIGRSE</sequence>
<dbReference type="InterPro" id="IPR024134">
    <property type="entry name" value="SOD_Cu/Zn_/chaperone"/>
</dbReference>
<feature type="chain" id="PRO_5045912730" description="Superoxide dismutase copper/zinc binding domain-containing protein" evidence="1">
    <location>
        <begin position="29"/>
        <end position="193"/>
    </location>
</feature>
<reference evidence="3 4" key="1">
    <citation type="submission" date="2022-12" db="EMBL/GenBank/DDBJ databases">
        <title>Chromosome-level genome of Tegillarca granosa.</title>
        <authorList>
            <person name="Kim J."/>
        </authorList>
    </citation>
    <scope>NUCLEOTIDE SEQUENCE [LARGE SCALE GENOMIC DNA]</scope>
    <source>
        <strain evidence="3">Teg-2019</strain>
        <tissue evidence="3">Adductor muscle</tissue>
    </source>
</reference>
<evidence type="ECO:0000313" key="3">
    <source>
        <dbReference type="EMBL" id="KAJ8300701.1"/>
    </source>
</evidence>